<reference evidence="2 3" key="1">
    <citation type="submission" date="2022-04" db="EMBL/GenBank/DDBJ databases">
        <title>Genome draft of Actinomadura sp. ATCC 31491.</title>
        <authorList>
            <person name="Shi X."/>
            <person name="Du Y."/>
        </authorList>
    </citation>
    <scope>NUCLEOTIDE SEQUENCE [LARGE SCALE GENOMIC DNA]</scope>
    <source>
        <strain evidence="2 3">ATCC 31491</strain>
    </source>
</reference>
<evidence type="ECO:0000259" key="1">
    <source>
        <dbReference type="Pfam" id="PF11716"/>
    </source>
</evidence>
<keyword evidence="2" id="KW-0413">Isomerase</keyword>
<gene>
    <name evidence="2" type="ORF">MF672_027115</name>
</gene>
<dbReference type="InterPro" id="IPR034660">
    <property type="entry name" value="DinB/YfiT-like"/>
</dbReference>
<organism evidence="2 3">
    <name type="scientific">Actinomadura luzonensis</name>
    <dbReference type="NCBI Taxonomy" id="2805427"/>
    <lineage>
        <taxon>Bacteria</taxon>
        <taxon>Bacillati</taxon>
        <taxon>Actinomycetota</taxon>
        <taxon>Actinomycetes</taxon>
        <taxon>Streptosporangiales</taxon>
        <taxon>Thermomonosporaceae</taxon>
        <taxon>Actinomadura</taxon>
    </lineage>
</organism>
<name>A0ABT0FYK4_9ACTN</name>
<proteinExistence type="predicted"/>
<dbReference type="RefSeq" id="WP_242373624.1">
    <property type="nucleotide sequence ID" value="NZ_JAKRKC020000001.1"/>
</dbReference>
<sequence length="213" mass="22879">MARSQRAPVTADDLERVVRMAVDVLAAAPAHAWDAKAGSLEWTCRETAGHLADDLFAYAAQLGPRRPPTDRYVPFAVSGAREGGPVETVRARPEEGPDGVLQVVEACGALLVAMVRTAPPHVLAYHGFGNADPEGFAAMGLVETLVHTHDLAEGLGLAWDPPADVCARVLDRLFPGAPIDAGPWPALLWATGRRALPGRPRLTEWRWYSAPRD</sequence>
<evidence type="ECO:0000313" key="3">
    <source>
        <dbReference type="Proteomes" id="UP001317259"/>
    </source>
</evidence>
<dbReference type="Proteomes" id="UP001317259">
    <property type="component" value="Unassembled WGS sequence"/>
</dbReference>
<dbReference type="Gene3D" id="1.20.120.450">
    <property type="entry name" value="dinb family like domain"/>
    <property type="match status" value="1"/>
</dbReference>
<feature type="domain" description="Mycothiol-dependent maleylpyruvate isomerase metal-binding" evidence="1">
    <location>
        <begin position="22"/>
        <end position="152"/>
    </location>
</feature>
<comment type="caution">
    <text evidence="2">The sequence shown here is derived from an EMBL/GenBank/DDBJ whole genome shotgun (WGS) entry which is preliminary data.</text>
</comment>
<protein>
    <submittedName>
        <fullName evidence="2">Maleylpyruvate isomerase N-terminal domain-containing protein</fullName>
    </submittedName>
</protein>
<dbReference type="SUPFAM" id="SSF109854">
    <property type="entry name" value="DinB/YfiT-like putative metalloenzymes"/>
    <property type="match status" value="1"/>
</dbReference>
<dbReference type="Pfam" id="PF11716">
    <property type="entry name" value="MDMPI_N"/>
    <property type="match status" value="1"/>
</dbReference>
<dbReference type="EMBL" id="JAKRKC020000001">
    <property type="protein sequence ID" value="MCK2217431.1"/>
    <property type="molecule type" value="Genomic_DNA"/>
</dbReference>
<dbReference type="GO" id="GO:0016853">
    <property type="term" value="F:isomerase activity"/>
    <property type="evidence" value="ECO:0007669"/>
    <property type="project" value="UniProtKB-KW"/>
</dbReference>
<evidence type="ECO:0000313" key="2">
    <source>
        <dbReference type="EMBL" id="MCK2217431.1"/>
    </source>
</evidence>
<keyword evidence="3" id="KW-1185">Reference proteome</keyword>
<dbReference type="InterPro" id="IPR024344">
    <property type="entry name" value="MDMPI_metal-binding"/>
</dbReference>
<accession>A0ABT0FYK4</accession>